<evidence type="ECO:0000256" key="4">
    <source>
        <dbReference type="SAM" id="Phobius"/>
    </source>
</evidence>
<dbReference type="InterPro" id="IPR000536">
    <property type="entry name" value="Nucl_hrmn_rcpt_lig-bd"/>
</dbReference>
<evidence type="ECO:0000259" key="5">
    <source>
        <dbReference type="Pfam" id="PF00104"/>
    </source>
</evidence>
<reference evidence="7" key="1">
    <citation type="submission" date="2016-11" db="UniProtKB">
        <authorList>
            <consortium name="WormBaseParasite"/>
        </authorList>
    </citation>
    <scope>IDENTIFICATION</scope>
</reference>
<protein>
    <submittedName>
        <fullName evidence="7">NR LBD domain-containing protein</fullName>
    </submittedName>
</protein>
<sequence length="135" mass="16129">MKPKEFELIYMCMNFMWNIKRKFKLLNLIRFLLFIISPNTLFSNIMGISDSTLATTDQVRSRLDEEFHNYYTHEQRIPNYASRLQRMSHIVVDELLSDTFGNKSKNCGPTGIFEFLIIILIYIYKVIIHCYFKLI</sequence>
<keyword evidence="6" id="KW-1185">Reference proteome</keyword>
<dbReference type="WBParaSite" id="Hba_10022">
    <property type="protein sequence ID" value="Hba_10022"/>
    <property type="gene ID" value="Hba_10022"/>
</dbReference>
<evidence type="ECO:0000256" key="3">
    <source>
        <dbReference type="ARBA" id="ARBA00023170"/>
    </source>
</evidence>
<evidence type="ECO:0000256" key="1">
    <source>
        <dbReference type="ARBA" id="ARBA00023015"/>
    </source>
</evidence>
<keyword evidence="3" id="KW-0675">Receptor</keyword>
<dbReference type="AlphaFoldDB" id="A0A1I7WXX3"/>
<keyword evidence="4" id="KW-1133">Transmembrane helix</keyword>
<feature type="domain" description="NR LBD" evidence="5">
    <location>
        <begin position="1"/>
        <end position="90"/>
    </location>
</feature>
<evidence type="ECO:0000313" key="7">
    <source>
        <dbReference type="WBParaSite" id="Hba_10022"/>
    </source>
</evidence>
<name>A0A1I7WXX3_HETBA</name>
<evidence type="ECO:0000313" key="6">
    <source>
        <dbReference type="Proteomes" id="UP000095283"/>
    </source>
</evidence>
<organism evidence="6 7">
    <name type="scientific">Heterorhabditis bacteriophora</name>
    <name type="common">Entomopathogenic nematode worm</name>
    <dbReference type="NCBI Taxonomy" id="37862"/>
    <lineage>
        <taxon>Eukaryota</taxon>
        <taxon>Metazoa</taxon>
        <taxon>Ecdysozoa</taxon>
        <taxon>Nematoda</taxon>
        <taxon>Chromadorea</taxon>
        <taxon>Rhabditida</taxon>
        <taxon>Rhabditina</taxon>
        <taxon>Rhabditomorpha</taxon>
        <taxon>Strongyloidea</taxon>
        <taxon>Heterorhabditidae</taxon>
        <taxon>Heterorhabditis</taxon>
    </lineage>
</organism>
<evidence type="ECO:0000256" key="2">
    <source>
        <dbReference type="ARBA" id="ARBA00023163"/>
    </source>
</evidence>
<dbReference type="Pfam" id="PF00104">
    <property type="entry name" value="Hormone_recep"/>
    <property type="match status" value="1"/>
</dbReference>
<proteinExistence type="predicted"/>
<accession>A0A1I7WXX3</accession>
<keyword evidence="2" id="KW-0804">Transcription</keyword>
<keyword evidence="4" id="KW-0812">Transmembrane</keyword>
<feature type="transmembrane region" description="Helical" evidence="4">
    <location>
        <begin position="112"/>
        <end position="132"/>
    </location>
</feature>
<dbReference type="Proteomes" id="UP000095283">
    <property type="component" value="Unplaced"/>
</dbReference>
<keyword evidence="1" id="KW-0805">Transcription regulation</keyword>
<keyword evidence="4" id="KW-0472">Membrane</keyword>